<dbReference type="Pfam" id="PF03551">
    <property type="entry name" value="PadR"/>
    <property type="match status" value="1"/>
</dbReference>
<dbReference type="Gene3D" id="6.10.140.190">
    <property type="match status" value="1"/>
</dbReference>
<accession>A0A9Y2IL66</accession>
<dbReference type="InterPro" id="IPR036388">
    <property type="entry name" value="WH-like_DNA-bd_sf"/>
</dbReference>
<dbReference type="Pfam" id="PF10400">
    <property type="entry name" value="Vir_act_alpha_C"/>
    <property type="match status" value="1"/>
</dbReference>
<dbReference type="Proteomes" id="UP001236014">
    <property type="component" value="Chromosome"/>
</dbReference>
<gene>
    <name evidence="3" type="ORF">QRX50_06115</name>
</gene>
<dbReference type="PANTHER" id="PTHR43252">
    <property type="entry name" value="TRANSCRIPTIONAL REGULATOR YQJI"/>
    <property type="match status" value="1"/>
</dbReference>
<organism evidence="3 4">
    <name type="scientific">Amycolatopsis carbonis</name>
    <dbReference type="NCBI Taxonomy" id="715471"/>
    <lineage>
        <taxon>Bacteria</taxon>
        <taxon>Bacillati</taxon>
        <taxon>Actinomycetota</taxon>
        <taxon>Actinomycetes</taxon>
        <taxon>Pseudonocardiales</taxon>
        <taxon>Pseudonocardiaceae</taxon>
        <taxon>Amycolatopsis</taxon>
    </lineage>
</organism>
<dbReference type="InterPro" id="IPR005149">
    <property type="entry name" value="Tscrpt_reg_PadR_N"/>
</dbReference>
<sequence>MALEHAILVSLSERSGSGYELARRFEKSIGLFWSATHQQIYRVLKRMADAGWVAVETVTQDGRPDKKVHTVSENGRAELRRWLAEPNAAAGPQELAVKLRGASFGNEHAVAEELRRHRAAHAERLDAYRQIEKRDFPAPAELHGRALHQYLVLRGGIRAEEGQVEWFDEVLTALQDEKDAR</sequence>
<evidence type="ECO:0000313" key="3">
    <source>
        <dbReference type="EMBL" id="WIX80353.1"/>
    </source>
</evidence>
<keyword evidence="4" id="KW-1185">Reference proteome</keyword>
<dbReference type="AlphaFoldDB" id="A0A9Y2IL66"/>
<dbReference type="EMBL" id="CP127294">
    <property type="protein sequence ID" value="WIX80353.1"/>
    <property type="molecule type" value="Genomic_DNA"/>
</dbReference>
<proteinExistence type="predicted"/>
<feature type="domain" description="Transcription regulator PadR N-terminal" evidence="1">
    <location>
        <begin position="7"/>
        <end position="80"/>
    </location>
</feature>
<evidence type="ECO:0000313" key="4">
    <source>
        <dbReference type="Proteomes" id="UP001236014"/>
    </source>
</evidence>
<evidence type="ECO:0000259" key="1">
    <source>
        <dbReference type="Pfam" id="PF03551"/>
    </source>
</evidence>
<evidence type="ECO:0000259" key="2">
    <source>
        <dbReference type="Pfam" id="PF10400"/>
    </source>
</evidence>
<feature type="domain" description="Transcription regulator PadR C-terminal" evidence="2">
    <location>
        <begin position="94"/>
        <end position="174"/>
    </location>
</feature>
<dbReference type="InterPro" id="IPR018309">
    <property type="entry name" value="Tscrpt_reg_PadR_C"/>
</dbReference>
<protein>
    <submittedName>
        <fullName evidence="3">PadR family transcriptional regulator</fullName>
    </submittedName>
</protein>
<reference evidence="3 4" key="1">
    <citation type="submission" date="2023-06" db="EMBL/GenBank/DDBJ databases">
        <authorList>
            <person name="Oyuntsetseg B."/>
            <person name="Kim S.B."/>
        </authorList>
    </citation>
    <scope>NUCLEOTIDE SEQUENCE [LARGE SCALE GENOMIC DNA]</scope>
    <source>
        <strain evidence="3 4">2-15</strain>
    </source>
</reference>
<name>A0A9Y2IL66_9PSEU</name>
<dbReference type="PANTHER" id="PTHR43252:SF4">
    <property type="entry name" value="TRANSCRIPTIONAL REGULATORY PROTEIN"/>
    <property type="match status" value="1"/>
</dbReference>
<dbReference type="KEGG" id="acab:QRX50_06115"/>
<dbReference type="SUPFAM" id="SSF46785">
    <property type="entry name" value="Winged helix' DNA-binding domain"/>
    <property type="match status" value="1"/>
</dbReference>
<dbReference type="Gene3D" id="1.10.10.10">
    <property type="entry name" value="Winged helix-like DNA-binding domain superfamily/Winged helix DNA-binding domain"/>
    <property type="match status" value="1"/>
</dbReference>
<dbReference type="InterPro" id="IPR036390">
    <property type="entry name" value="WH_DNA-bd_sf"/>
</dbReference>
<dbReference type="RefSeq" id="WP_285970984.1">
    <property type="nucleotide sequence ID" value="NZ_CP127294.1"/>
</dbReference>